<dbReference type="GO" id="GO:0005634">
    <property type="term" value="C:nucleus"/>
    <property type="evidence" value="ECO:0007669"/>
    <property type="project" value="UniProtKB-SubCell"/>
</dbReference>
<dbReference type="Proteomes" id="UP000726737">
    <property type="component" value="Unassembled WGS sequence"/>
</dbReference>
<dbReference type="OrthoDB" id="433457at2759"/>
<comment type="subcellular location">
    <subcellularLocation>
        <location evidence="1">Nucleus</location>
    </subcellularLocation>
</comment>
<organism evidence="6 7">
    <name type="scientific">Mortierella polycephala</name>
    <dbReference type="NCBI Taxonomy" id="41804"/>
    <lineage>
        <taxon>Eukaryota</taxon>
        <taxon>Fungi</taxon>
        <taxon>Fungi incertae sedis</taxon>
        <taxon>Mucoromycota</taxon>
        <taxon>Mortierellomycotina</taxon>
        <taxon>Mortierellomycetes</taxon>
        <taxon>Mortierellales</taxon>
        <taxon>Mortierellaceae</taxon>
        <taxon>Mortierella</taxon>
    </lineage>
</organism>
<dbReference type="EMBL" id="JAAAJA010000116">
    <property type="protein sequence ID" value="KAG0261745.1"/>
    <property type="molecule type" value="Genomic_DNA"/>
</dbReference>
<dbReference type="Gene3D" id="1.10.150.910">
    <property type="match status" value="1"/>
</dbReference>
<evidence type="ECO:0000256" key="2">
    <source>
        <dbReference type="ARBA" id="ARBA00023242"/>
    </source>
</evidence>
<evidence type="ECO:0000259" key="5">
    <source>
        <dbReference type="Pfam" id="PF23726"/>
    </source>
</evidence>
<evidence type="ECO:0000259" key="3">
    <source>
        <dbReference type="Pfam" id="PF03178"/>
    </source>
</evidence>
<gene>
    <name evidence="6" type="primary">DDB1A</name>
    <name evidence="6" type="ORF">BG011_000709</name>
</gene>
<dbReference type="InterPro" id="IPR015943">
    <property type="entry name" value="WD40/YVTN_repeat-like_dom_sf"/>
</dbReference>
<keyword evidence="2" id="KW-0539">Nucleus</keyword>
<reference evidence="6" key="1">
    <citation type="journal article" date="2020" name="Fungal Divers.">
        <title>Resolving the Mortierellaceae phylogeny through synthesis of multi-gene phylogenetics and phylogenomics.</title>
        <authorList>
            <person name="Vandepol N."/>
            <person name="Liber J."/>
            <person name="Desiro A."/>
            <person name="Na H."/>
            <person name="Kennedy M."/>
            <person name="Barry K."/>
            <person name="Grigoriev I.V."/>
            <person name="Miller A.N."/>
            <person name="O'Donnell K."/>
            <person name="Stajich J.E."/>
            <person name="Bonito G."/>
        </authorList>
    </citation>
    <scope>NUCLEOTIDE SEQUENCE</scope>
    <source>
        <strain evidence="6">KOD948</strain>
    </source>
</reference>
<evidence type="ECO:0000259" key="4">
    <source>
        <dbReference type="Pfam" id="PF10433"/>
    </source>
</evidence>
<dbReference type="PANTHER" id="PTHR10644">
    <property type="entry name" value="DNA REPAIR/RNA PROCESSING CPSF FAMILY"/>
    <property type="match status" value="1"/>
</dbReference>
<feature type="domain" description="RSE1/DDB1/CPSF1 C-terminal" evidence="3">
    <location>
        <begin position="826"/>
        <end position="1138"/>
    </location>
</feature>
<comment type="caution">
    <text evidence="6">The sequence shown here is derived from an EMBL/GenBank/DDBJ whole genome shotgun (WGS) entry which is preliminary data.</text>
</comment>
<evidence type="ECO:0000256" key="1">
    <source>
        <dbReference type="ARBA" id="ARBA00004123"/>
    </source>
</evidence>
<evidence type="ECO:0000313" key="7">
    <source>
        <dbReference type="Proteomes" id="UP000726737"/>
    </source>
</evidence>
<proteinExistence type="predicted"/>
<dbReference type="InterPro" id="IPR004871">
    <property type="entry name" value="RSE1/DDB1/CPSF1_C"/>
</dbReference>
<protein>
    <submittedName>
        <fullName evidence="6">DNA damage-binding protein 1a</fullName>
    </submittedName>
</protein>
<dbReference type="Pfam" id="PF10433">
    <property type="entry name" value="Beta-prop_RSE1_1st"/>
    <property type="match status" value="1"/>
</dbReference>
<evidence type="ECO:0000313" key="6">
    <source>
        <dbReference type="EMBL" id="KAG0261745.1"/>
    </source>
</evidence>
<dbReference type="InterPro" id="IPR036322">
    <property type="entry name" value="WD40_repeat_dom_sf"/>
</dbReference>
<sequence length="1175" mass="128646">MNIVFTARKSSAVFHAIKGNFTGPNDLNLILGKGTRVEVYLIGDDGLKMIKEFGIYGEIACLEPFRPPGYNMDMLLLTTTHYQMLTLSLRLSSSDANSGEISTGITPQFNIISDSLIDLQDRHARPYERGQIVIIDPTCSIVCCHLYQGLLKCIIVNPNASSGPSSHQQGRNAIGHSSRSSTKVSDKTFVDWFNLPIDEVSIISMVFLHGCQRPTLAVLYQDKKEIRHVKTYEFDLKGKEKLATTWNQGGLSGAATCVAVPAPIGGLLVVGEYAISYFNPAYPSETRSITINATSMQCYNRVDDQGSRYLLGDYKGKLYILVLNLTDLQAPSTSSQSSRPLQVADLRLECLGTTSIPEAIVYLDNDHVFVGSHFGDSQLVLLHTDADQHGEYLEIMETFTNIAPLTDFEVVDLEGQGQGQIVACSGAFKDGSLRIIRNGVGINDKAVLELPGIKGLWSLKGNLDAETEDTLVMSFLNSTRVVRVTPDTEMVQEDLEGFVNDSPTLLCGNVQANLVLQVTPESVRLVAPTQHIQSGLISEWKPPTGQLISMASMNGTQCLAAVGGKTLIYLDVGSEAIKEVGRTTFENEIACIDVTSIDATNRHASQVCAVGLWTDIRVILVRLPTMEILASYGLPGEILPRSLLLSRFEGVPYLLVGLGDGQLLTFNLDASLSSLPSPKRISLGTQPIMLRQISSTPGGNGAGEASSHVFACSDRPTVIYSSNRKLLYSNVNLKQVTTVTSFNCEAFPNALAIVGSDEEGVLRIGSIDEFQELHVQTFPINESPRRIAYLASKKCFGVLSIRIVSTTPETVGSSKIEVCEEEEIGFVRLHDDQTFDVLHTYEIPRDEVPQCIAVVQFSGDPTHYIAVGTADTISEDIPERGRILILEVSETSQLKLVTEVEVKGGVMAIKEFQGKLLCGINERLCLYSWNTAETLMAQSNLILEYTHRGFITVISLAVHGEFIVAGDLIRSMALLRYTDKKIAEIARDTNTDMLMAVDMIDDDTFIASDNASSIFSMVKNTETTSEDEAKRLLWSGGWHLSDQVNQFRHGSLVMANQEGDAPATPKLLFVTVSGAIGVVATLTKDMYELFHHLETNLSKVIKGVGGLDHASWRTFRSHAKTLASENFVDGDLIELFLDLSQDEVNHVLEGPDGCQPIKTPVDELTRLVEELSRLH</sequence>
<feature type="domain" description="RSE1/DDB1/CPSF1 first beta-propeller" evidence="4">
    <location>
        <begin position="13"/>
        <end position="399"/>
    </location>
</feature>
<dbReference type="GO" id="GO:0003676">
    <property type="term" value="F:nucleic acid binding"/>
    <property type="evidence" value="ECO:0007669"/>
    <property type="project" value="InterPro"/>
</dbReference>
<name>A0A9P6Q7N8_9FUNG</name>
<accession>A0A9P6Q7N8</accession>
<dbReference type="Gene3D" id="2.130.10.10">
    <property type="entry name" value="YVTN repeat-like/Quinoprotein amine dehydrogenase"/>
    <property type="match status" value="3"/>
</dbReference>
<feature type="domain" description="RSE1/DDB1/CPSF1 second beta-propeller" evidence="5">
    <location>
        <begin position="445"/>
        <end position="766"/>
    </location>
</feature>
<dbReference type="SUPFAM" id="SSF50978">
    <property type="entry name" value="WD40 repeat-like"/>
    <property type="match status" value="1"/>
</dbReference>
<dbReference type="AlphaFoldDB" id="A0A9P6Q7N8"/>
<dbReference type="Pfam" id="PF23726">
    <property type="entry name" value="Beta-prop_RSE1_2nd"/>
    <property type="match status" value="1"/>
</dbReference>
<dbReference type="Pfam" id="PF03178">
    <property type="entry name" value="CPSF_A"/>
    <property type="match status" value="1"/>
</dbReference>
<keyword evidence="7" id="KW-1185">Reference proteome</keyword>
<dbReference type="InterPro" id="IPR018846">
    <property type="entry name" value="Beta-prop_RSE1/DDB1/CPSF1_1st"/>
</dbReference>
<dbReference type="InterPro" id="IPR050358">
    <property type="entry name" value="RSE1/DDB1/CFT1"/>
</dbReference>
<dbReference type="InterPro" id="IPR058543">
    <property type="entry name" value="Beta-prop_RSE1/DDB1/CPSF1_2nd"/>
</dbReference>